<protein>
    <submittedName>
        <fullName evidence="2">Uncharacterized protein</fullName>
    </submittedName>
</protein>
<proteinExistence type="predicted"/>
<keyword evidence="3" id="KW-1185">Reference proteome</keyword>
<feature type="transmembrane region" description="Helical" evidence="1">
    <location>
        <begin position="51"/>
        <end position="74"/>
    </location>
</feature>
<evidence type="ECO:0000313" key="2">
    <source>
        <dbReference type="EMBL" id="TFK41360.1"/>
    </source>
</evidence>
<keyword evidence="1" id="KW-0812">Transmembrane</keyword>
<keyword evidence="1" id="KW-0472">Membrane</keyword>
<dbReference type="EMBL" id="ML213595">
    <property type="protein sequence ID" value="TFK41360.1"/>
    <property type="molecule type" value="Genomic_DNA"/>
</dbReference>
<organism evidence="2 3">
    <name type="scientific">Crucibulum laeve</name>
    <dbReference type="NCBI Taxonomy" id="68775"/>
    <lineage>
        <taxon>Eukaryota</taxon>
        <taxon>Fungi</taxon>
        <taxon>Dikarya</taxon>
        <taxon>Basidiomycota</taxon>
        <taxon>Agaricomycotina</taxon>
        <taxon>Agaricomycetes</taxon>
        <taxon>Agaricomycetidae</taxon>
        <taxon>Agaricales</taxon>
        <taxon>Agaricineae</taxon>
        <taxon>Nidulariaceae</taxon>
        <taxon>Crucibulum</taxon>
    </lineage>
</organism>
<evidence type="ECO:0000256" key="1">
    <source>
        <dbReference type="SAM" id="Phobius"/>
    </source>
</evidence>
<keyword evidence="1" id="KW-1133">Transmembrane helix</keyword>
<dbReference type="AlphaFoldDB" id="A0A5C3M7V0"/>
<accession>A0A5C3M7V0</accession>
<name>A0A5C3M7V0_9AGAR</name>
<gene>
    <name evidence="2" type="ORF">BDQ12DRAFT_679338</name>
</gene>
<reference evidence="2 3" key="1">
    <citation type="journal article" date="2019" name="Nat. Ecol. Evol.">
        <title>Megaphylogeny resolves global patterns of mushroom evolution.</title>
        <authorList>
            <person name="Varga T."/>
            <person name="Krizsan K."/>
            <person name="Foldi C."/>
            <person name="Dima B."/>
            <person name="Sanchez-Garcia M."/>
            <person name="Sanchez-Ramirez S."/>
            <person name="Szollosi G.J."/>
            <person name="Szarkandi J.G."/>
            <person name="Papp V."/>
            <person name="Albert L."/>
            <person name="Andreopoulos W."/>
            <person name="Angelini C."/>
            <person name="Antonin V."/>
            <person name="Barry K.W."/>
            <person name="Bougher N.L."/>
            <person name="Buchanan P."/>
            <person name="Buyck B."/>
            <person name="Bense V."/>
            <person name="Catcheside P."/>
            <person name="Chovatia M."/>
            <person name="Cooper J."/>
            <person name="Damon W."/>
            <person name="Desjardin D."/>
            <person name="Finy P."/>
            <person name="Geml J."/>
            <person name="Haridas S."/>
            <person name="Hughes K."/>
            <person name="Justo A."/>
            <person name="Karasinski D."/>
            <person name="Kautmanova I."/>
            <person name="Kiss B."/>
            <person name="Kocsube S."/>
            <person name="Kotiranta H."/>
            <person name="LaButti K.M."/>
            <person name="Lechner B.E."/>
            <person name="Liimatainen K."/>
            <person name="Lipzen A."/>
            <person name="Lukacs Z."/>
            <person name="Mihaltcheva S."/>
            <person name="Morgado L.N."/>
            <person name="Niskanen T."/>
            <person name="Noordeloos M.E."/>
            <person name="Ohm R.A."/>
            <person name="Ortiz-Santana B."/>
            <person name="Ovrebo C."/>
            <person name="Racz N."/>
            <person name="Riley R."/>
            <person name="Savchenko A."/>
            <person name="Shiryaev A."/>
            <person name="Soop K."/>
            <person name="Spirin V."/>
            <person name="Szebenyi C."/>
            <person name="Tomsovsky M."/>
            <person name="Tulloss R.E."/>
            <person name="Uehling J."/>
            <person name="Grigoriev I.V."/>
            <person name="Vagvolgyi C."/>
            <person name="Papp T."/>
            <person name="Martin F.M."/>
            <person name="Miettinen O."/>
            <person name="Hibbett D.S."/>
            <person name="Nagy L.G."/>
        </authorList>
    </citation>
    <scope>NUCLEOTIDE SEQUENCE [LARGE SCALE GENOMIC DNA]</scope>
    <source>
        <strain evidence="2 3">CBS 166.37</strain>
    </source>
</reference>
<evidence type="ECO:0000313" key="3">
    <source>
        <dbReference type="Proteomes" id="UP000308652"/>
    </source>
</evidence>
<sequence length="98" mass="11179">MKWGPCPTTASPSFEPPHYCKHACSQQLMASILDIIPQPRHPHNPLQSPLFLLYIPIRIDLAVIAHPLIVVVIFHHITQFYLHPRILLNFTCAVRIAL</sequence>
<dbReference type="Proteomes" id="UP000308652">
    <property type="component" value="Unassembled WGS sequence"/>
</dbReference>